<accession>A0A4Y7J9L3</accession>
<evidence type="ECO:0000313" key="3">
    <source>
        <dbReference type="Proteomes" id="UP000316621"/>
    </source>
</evidence>
<reference evidence="2 3" key="1">
    <citation type="journal article" date="2018" name="Science">
        <title>The opium poppy genome and morphinan production.</title>
        <authorList>
            <person name="Guo L."/>
            <person name="Winzer T."/>
            <person name="Yang X."/>
            <person name="Li Y."/>
            <person name="Ning Z."/>
            <person name="He Z."/>
            <person name="Teodor R."/>
            <person name="Lu Y."/>
            <person name="Bowser T.A."/>
            <person name="Graham I.A."/>
            <person name="Ye K."/>
        </authorList>
    </citation>
    <scope>NUCLEOTIDE SEQUENCE [LARGE SCALE GENOMIC DNA]</scope>
    <source>
        <strain evidence="3">cv. HN1</strain>
        <tissue evidence="2">Leaves</tissue>
    </source>
</reference>
<keyword evidence="1" id="KW-1133">Transmembrane helix</keyword>
<feature type="transmembrane region" description="Helical" evidence="1">
    <location>
        <begin position="20"/>
        <end position="41"/>
    </location>
</feature>
<sequence length="45" mass="5735">MIQNHYFSPYQSTVFFQNPFLRNLFFFSVFNLLQKTFRWIYFQVE</sequence>
<dbReference type="AlphaFoldDB" id="A0A4Y7J9L3"/>
<keyword evidence="1" id="KW-0812">Transmembrane</keyword>
<evidence type="ECO:0000313" key="2">
    <source>
        <dbReference type="EMBL" id="RZC57507.1"/>
    </source>
</evidence>
<dbReference type="EMBL" id="CM010718">
    <property type="protein sequence ID" value="RZC57507.1"/>
    <property type="molecule type" value="Genomic_DNA"/>
</dbReference>
<dbReference type="Gramene" id="RZC57507">
    <property type="protein sequence ID" value="RZC57507"/>
    <property type="gene ID" value="C5167_004811"/>
</dbReference>
<keyword evidence="1" id="KW-0472">Membrane</keyword>
<protein>
    <submittedName>
        <fullName evidence="2">Uncharacterized protein</fullName>
    </submittedName>
</protein>
<evidence type="ECO:0000256" key="1">
    <source>
        <dbReference type="SAM" id="Phobius"/>
    </source>
</evidence>
<keyword evidence="3" id="KW-1185">Reference proteome</keyword>
<name>A0A4Y7J9L3_PAPSO</name>
<proteinExistence type="predicted"/>
<organism evidence="2 3">
    <name type="scientific">Papaver somniferum</name>
    <name type="common">Opium poppy</name>
    <dbReference type="NCBI Taxonomy" id="3469"/>
    <lineage>
        <taxon>Eukaryota</taxon>
        <taxon>Viridiplantae</taxon>
        <taxon>Streptophyta</taxon>
        <taxon>Embryophyta</taxon>
        <taxon>Tracheophyta</taxon>
        <taxon>Spermatophyta</taxon>
        <taxon>Magnoliopsida</taxon>
        <taxon>Ranunculales</taxon>
        <taxon>Papaveraceae</taxon>
        <taxon>Papaveroideae</taxon>
        <taxon>Papaver</taxon>
    </lineage>
</organism>
<gene>
    <name evidence="2" type="ORF">C5167_004811</name>
</gene>
<dbReference type="Proteomes" id="UP000316621">
    <property type="component" value="Chromosome 4"/>
</dbReference>